<feature type="region of interest" description="Disordered" evidence="9">
    <location>
        <begin position="1"/>
        <end position="32"/>
    </location>
</feature>
<gene>
    <name evidence="11" type="ORF">MNBD_ACTINO02-1793</name>
</gene>
<keyword evidence="7" id="KW-0811">Translocation</keyword>
<dbReference type="AlphaFoldDB" id="A0A3B0TAV3"/>
<evidence type="ECO:0000256" key="5">
    <source>
        <dbReference type="ARBA" id="ARBA00022927"/>
    </source>
</evidence>
<dbReference type="Pfam" id="PF00584">
    <property type="entry name" value="SecE"/>
    <property type="match status" value="1"/>
</dbReference>
<evidence type="ECO:0000256" key="1">
    <source>
        <dbReference type="ARBA" id="ARBA00004370"/>
    </source>
</evidence>
<sequence>MNREMRRLQAKEEERAKKRRQQGPAQRRNRVSAQQFVREVRQEMKKVAWPTRKELTTFTVVVLITTTSLTGLTFGLDWVLRQAFLKVLGT</sequence>
<dbReference type="Gene3D" id="1.20.5.1030">
    <property type="entry name" value="Preprotein translocase secy subunit"/>
    <property type="match status" value="1"/>
</dbReference>
<dbReference type="GO" id="GO:0005886">
    <property type="term" value="C:plasma membrane"/>
    <property type="evidence" value="ECO:0007669"/>
    <property type="project" value="TreeGrafter"/>
</dbReference>
<keyword evidence="8 10" id="KW-0472">Membrane</keyword>
<evidence type="ECO:0000256" key="4">
    <source>
        <dbReference type="ARBA" id="ARBA00022692"/>
    </source>
</evidence>
<dbReference type="PANTHER" id="PTHR33910">
    <property type="entry name" value="PROTEIN TRANSLOCASE SUBUNIT SECE"/>
    <property type="match status" value="1"/>
</dbReference>
<dbReference type="GO" id="GO:0043952">
    <property type="term" value="P:protein transport by the Sec complex"/>
    <property type="evidence" value="ECO:0007669"/>
    <property type="project" value="TreeGrafter"/>
</dbReference>
<name>A0A3B0TAV3_9ZZZZ</name>
<evidence type="ECO:0000256" key="10">
    <source>
        <dbReference type="SAM" id="Phobius"/>
    </source>
</evidence>
<reference evidence="11" key="1">
    <citation type="submission" date="2018-06" db="EMBL/GenBank/DDBJ databases">
        <authorList>
            <person name="Zhirakovskaya E."/>
        </authorList>
    </citation>
    <scope>NUCLEOTIDE SEQUENCE</scope>
</reference>
<evidence type="ECO:0000313" key="11">
    <source>
        <dbReference type="EMBL" id="VAW05954.1"/>
    </source>
</evidence>
<dbReference type="PANTHER" id="PTHR33910:SF1">
    <property type="entry name" value="PROTEIN TRANSLOCASE SUBUNIT SECE"/>
    <property type="match status" value="1"/>
</dbReference>
<dbReference type="NCBIfam" id="TIGR00964">
    <property type="entry name" value="secE_bact"/>
    <property type="match status" value="1"/>
</dbReference>
<dbReference type="GO" id="GO:0006605">
    <property type="term" value="P:protein targeting"/>
    <property type="evidence" value="ECO:0007669"/>
    <property type="project" value="InterPro"/>
</dbReference>
<evidence type="ECO:0000256" key="6">
    <source>
        <dbReference type="ARBA" id="ARBA00022989"/>
    </source>
</evidence>
<dbReference type="GO" id="GO:0006886">
    <property type="term" value="P:intracellular protein transport"/>
    <property type="evidence" value="ECO:0007669"/>
    <property type="project" value="InterPro"/>
</dbReference>
<dbReference type="InterPro" id="IPR001901">
    <property type="entry name" value="Translocase_SecE/Sec61-g"/>
</dbReference>
<dbReference type="GO" id="GO:0009306">
    <property type="term" value="P:protein secretion"/>
    <property type="evidence" value="ECO:0007669"/>
    <property type="project" value="InterPro"/>
</dbReference>
<keyword evidence="3" id="KW-1003">Cell membrane</keyword>
<dbReference type="PROSITE" id="PS01067">
    <property type="entry name" value="SECE_SEC61G"/>
    <property type="match status" value="1"/>
</dbReference>
<accession>A0A3B0TAV3</accession>
<dbReference type="GO" id="GO:0008320">
    <property type="term" value="F:protein transmembrane transporter activity"/>
    <property type="evidence" value="ECO:0007669"/>
    <property type="project" value="InterPro"/>
</dbReference>
<keyword evidence="4 10" id="KW-0812">Transmembrane</keyword>
<feature type="compositionally biased region" description="Basic and acidic residues" evidence="9">
    <location>
        <begin position="1"/>
        <end position="16"/>
    </location>
</feature>
<evidence type="ECO:0000256" key="8">
    <source>
        <dbReference type="ARBA" id="ARBA00023136"/>
    </source>
</evidence>
<dbReference type="InterPro" id="IPR038379">
    <property type="entry name" value="SecE_sf"/>
</dbReference>
<keyword evidence="6 10" id="KW-1133">Transmembrane helix</keyword>
<dbReference type="EMBL" id="UOEK01000331">
    <property type="protein sequence ID" value="VAW05954.1"/>
    <property type="molecule type" value="Genomic_DNA"/>
</dbReference>
<protein>
    <submittedName>
        <fullName evidence="11">Protein translocase subunit SecE</fullName>
    </submittedName>
</protein>
<organism evidence="11">
    <name type="scientific">hydrothermal vent metagenome</name>
    <dbReference type="NCBI Taxonomy" id="652676"/>
    <lineage>
        <taxon>unclassified sequences</taxon>
        <taxon>metagenomes</taxon>
        <taxon>ecological metagenomes</taxon>
    </lineage>
</organism>
<evidence type="ECO:0000256" key="7">
    <source>
        <dbReference type="ARBA" id="ARBA00023010"/>
    </source>
</evidence>
<feature type="transmembrane region" description="Helical" evidence="10">
    <location>
        <begin position="55"/>
        <end position="76"/>
    </location>
</feature>
<proteinExistence type="inferred from homology"/>
<evidence type="ECO:0000256" key="3">
    <source>
        <dbReference type="ARBA" id="ARBA00022475"/>
    </source>
</evidence>
<keyword evidence="2" id="KW-0813">Transport</keyword>
<dbReference type="InterPro" id="IPR005807">
    <property type="entry name" value="SecE_bac"/>
</dbReference>
<keyword evidence="5" id="KW-0653">Protein transport</keyword>
<evidence type="ECO:0000256" key="9">
    <source>
        <dbReference type="SAM" id="MobiDB-lite"/>
    </source>
</evidence>
<comment type="subcellular location">
    <subcellularLocation>
        <location evidence="1">Membrane</location>
    </subcellularLocation>
</comment>
<evidence type="ECO:0000256" key="2">
    <source>
        <dbReference type="ARBA" id="ARBA00022448"/>
    </source>
</evidence>
<dbReference type="HAMAP" id="MF_00422">
    <property type="entry name" value="SecE"/>
    <property type="match status" value="1"/>
</dbReference>